<organism evidence="2 3">
    <name type="scientific">Neolewinella aurantiaca</name>
    <dbReference type="NCBI Taxonomy" id="2602767"/>
    <lineage>
        <taxon>Bacteria</taxon>
        <taxon>Pseudomonadati</taxon>
        <taxon>Bacteroidota</taxon>
        <taxon>Saprospiria</taxon>
        <taxon>Saprospirales</taxon>
        <taxon>Lewinellaceae</taxon>
        <taxon>Neolewinella</taxon>
    </lineage>
</organism>
<proteinExistence type="predicted"/>
<evidence type="ECO:0000313" key="3">
    <source>
        <dbReference type="Proteomes" id="UP000321907"/>
    </source>
</evidence>
<dbReference type="Proteomes" id="UP000321907">
    <property type="component" value="Unassembled WGS sequence"/>
</dbReference>
<comment type="caution">
    <text evidence="2">The sequence shown here is derived from an EMBL/GenBank/DDBJ whole genome shotgun (WGS) entry which is preliminary data.</text>
</comment>
<evidence type="ECO:0008006" key="4">
    <source>
        <dbReference type="Google" id="ProtNLM"/>
    </source>
</evidence>
<evidence type="ECO:0000313" key="2">
    <source>
        <dbReference type="EMBL" id="TXF89508.1"/>
    </source>
</evidence>
<feature type="transmembrane region" description="Helical" evidence="1">
    <location>
        <begin position="12"/>
        <end position="32"/>
    </location>
</feature>
<name>A0A5C7FP97_9BACT</name>
<accession>A0A5C7FP97</accession>
<dbReference type="EMBL" id="VOXD01000013">
    <property type="protein sequence ID" value="TXF89508.1"/>
    <property type="molecule type" value="Genomic_DNA"/>
</dbReference>
<keyword evidence="1" id="KW-0472">Membrane</keyword>
<dbReference type="OrthoDB" id="1492928at2"/>
<evidence type="ECO:0000256" key="1">
    <source>
        <dbReference type="SAM" id="Phobius"/>
    </source>
</evidence>
<keyword evidence="1" id="KW-0812">Transmembrane</keyword>
<keyword evidence="1" id="KW-1133">Transmembrane helix</keyword>
<sequence>MKNLGFNSPYALAGMCFAVISIAVSTFFDFTVHSASSGPVGEYVVENVRGARERPQWTLQKLTLKEKENLRSRANVPNFRDAGDDAFYYGSATPCFVVNINPDVEGHNDRLKTHIFGDLRIETTDLFRSGLEVALAESFTEEVWARDKKCFNGSFVVSFNVDGEGRLADNMLVHHIKGSANEAGIAVLDVLRDMDINGHRWHDGSLAGGEVRVPVSFRLEN</sequence>
<gene>
    <name evidence="2" type="ORF">FUA23_09900</name>
</gene>
<protein>
    <recommendedName>
        <fullName evidence="4">TonB C-terminal domain-containing protein</fullName>
    </recommendedName>
</protein>
<dbReference type="AlphaFoldDB" id="A0A5C7FP97"/>
<keyword evidence="3" id="KW-1185">Reference proteome</keyword>
<dbReference type="RefSeq" id="WP_147930582.1">
    <property type="nucleotide sequence ID" value="NZ_VOXD01000013.1"/>
</dbReference>
<reference evidence="2 3" key="1">
    <citation type="submission" date="2019-08" db="EMBL/GenBank/DDBJ databases">
        <title>Lewinella sp. strain SSH13 Genome sequencing and assembly.</title>
        <authorList>
            <person name="Kim I."/>
        </authorList>
    </citation>
    <scope>NUCLEOTIDE SEQUENCE [LARGE SCALE GENOMIC DNA]</scope>
    <source>
        <strain evidence="2 3">SSH13</strain>
    </source>
</reference>